<dbReference type="Proteomes" id="UP001249959">
    <property type="component" value="Unassembled WGS sequence"/>
</dbReference>
<proteinExistence type="predicted"/>
<reference evidence="1 2" key="1">
    <citation type="submission" date="2023-09" db="EMBL/GenBank/DDBJ databases">
        <title>Aquirufa genomes.</title>
        <authorList>
            <person name="Pitt A."/>
        </authorList>
    </citation>
    <scope>NUCLEOTIDE SEQUENCE [LARGE SCALE GENOMIC DNA]</scope>
    <source>
        <strain evidence="1 2">LEOWEIH-7C</strain>
    </source>
</reference>
<name>A0ABU3TS24_9BACT</name>
<dbReference type="EMBL" id="JAVNWW010000002">
    <property type="protein sequence ID" value="MDU0808666.1"/>
    <property type="molecule type" value="Genomic_DNA"/>
</dbReference>
<dbReference type="SUPFAM" id="SSF56935">
    <property type="entry name" value="Porins"/>
    <property type="match status" value="1"/>
</dbReference>
<dbReference type="NCBIfam" id="TIGR03519">
    <property type="entry name" value="T9SS_PorP_fam"/>
    <property type="match status" value="1"/>
</dbReference>
<dbReference type="Pfam" id="PF11751">
    <property type="entry name" value="PorP_SprF"/>
    <property type="match status" value="1"/>
</dbReference>
<gene>
    <name evidence="1" type="ORF">PQG45_06440</name>
</gene>
<organism evidence="1 2">
    <name type="scientific">Aquirufa regiilacus</name>
    <dbReference type="NCBI Taxonomy" id="3024868"/>
    <lineage>
        <taxon>Bacteria</taxon>
        <taxon>Pseudomonadati</taxon>
        <taxon>Bacteroidota</taxon>
        <taxon>Cytophagia</taxon>
        <taxon>Cytophagales</taxon>
        <taxon>Flectobacillaceae</taxon>
        <taxon>Aquirufa</taxon>
    </lineage>
</organism>
<evidence type="ECO:0000313" key="1">
    <source>
        <dbReference type="EMBL" id="MDU0808666.1"/>
    </source>
</evidence>
<comment type="caution">
    <text evidence="1">The sequence shown here is derived from an EMBL/GenBank/DDBJ whole genome shotgun (WGS) entry which is preliminary data.</text>
</comment>
<accession>A0ABU3TS24</accession>
<sequence>MKASIDFNQRVDQFKWTKSLLTLVSLVLLTLSAQTSMAQVESMYSSYRLNPQILSPTHVGSDSVSDITVINRQQWVGVEGAPVTYAISGDFKFKQQNGIGFNAMYDQAGPVKVTAISGDYAYHIKLNEQWRLSGGIRAGFSNLSLDFAGLALVHDGDALFSGSRSTGLLFNTGWGLKINKGDGFFLSLSQPRLFKYDLGSGSYKDVAYFYTMVGTKLKLNDQINLYPSALFRSAKDVPLSWDANVYAQFHNRFDVGFNYRHQDSWGARLGVQATKKIYVGYVYEMPTSAMSKMSLQSHEIALRYSLVK</sequence>
<keyword evidence="2" id="KW-1185">Reference proteome</keyword>
<dbReference type="InterPro" id="IPR019861">
    <property type="entry name" value="PorP/SprF_Bacteroidetes"/>
</dbReference>
<dbReference type="RefSeq" id="WP_315574679.1">
    <property type="nucleotide sequence ID" value="NZ_JARDXH010000001.1"/>
</dbReference>
<protein>
    <submittedName>
        <fullName evidence="1">PorP/SprF family type IX secretion system membrane protein</fullName>
    </submittedName>
</protein>
<evidence type="ECO:0000313" key="2">
    <source>
        <dbReference type="Proteomes" id="UP001249959"/>
    </source>
</evidence>